<dbReference type="GO" id="GO:0005886">
    <property type="term" value="C:plasma membrane"/>
    <property type="evidence" value="ECO:0007669"/>
    <property type="project" value="UniProtKB-SubCell"/>
</dbReference>
<evidence type="ECO:0000256" key="8">
    <source>
        <dbReference type="RuleBase" id="RU363041"/>
    </source>
</evidence>
<keyword evidence="6 8" id="KW-1133">Transmembrane helix</keyword>
<keyword evidence="3" id="KW-0813">Transport</keyword>
<protein>
    <recommendedName>
        <fullName evidence="8">Probable membrane transporter protein</fullName>
    </recommendedName>
</protein>
<dbReference type="AlphaFoldDB" id="A0A4R3YPL1"/>
<feature type="transmembrane region" description="Helical" evidence="8">
    <location>
        <begin position="95"/>
        <end position="113"/>
    </location>
</feature>
<evidence type="ECO:0000256" key="1">
    <source>
        <dbReference type="ARBA" id="ARBA00004651"/>
    </source>
</evidence>
<name>A0A4R3YPL1_9GAMM</name>
<sequence>MVSSLLLVFAAAVAAFAVSAMSGGGAGLVLLPVLRMVLPAAMVPAALSIGSTISSASRITLFFKHIRWRVVRWFVPAALPFVWLGAWLLTYIDPVYLEAVLGLFLLANLPMLFRRQSEPSDERPGPVWALCIVGAAAGFISGLTGAVGLIFNRFYLRYGLSKDEIVATRAANEIILHLIKLVLYGLFGLLTGDVLTVGAIVGAAALSATWLTRRVLPYLSEAMFKRIGYAAMVLSGAIMSTNAGGAIATRHGIGLQATGTKNGFHGYLDWADSRVTLEFAYDEGFEIETVIDWDDLPDDRKAVAAGLIEAADRIMVEEVRSIGRRSYELYVYRGGVLSKHEL</sequence>
<feature type="transmembrane region" description="Helical" evidence="8">
    <location>
        <begin position="125"/>
        <end position="151"/>
    </location>
</feature>
<organism evidence="9 10">
    <name type="scientific">Luteibacter rhizovicinus</name>
    <dbReference type="NCBI Taxonomy" id="242606"/>
    <lineage>
        <taxon>Bacteria</taxon>
        <taxon>Pseudomonadati</taxon>
        <taxon>Pseudomonadota</taxon>
        <taxon>Gammaproteobacteria</taxon>
        <taxon>Lysobacterales</taxon>
        <taxon>Rhodanobacteraceae</taxon>
        <taxon>Luteibacter</taxon>
    </lineage>
</organism>
<feature type="transmembrane region" description="Helical" evidence="8">
    <location>
        <begin position="70"/>
        <end position="89"/>
    </location>
</feature>
<evidence type="ECO:0000256" key="5">
    <source>
        <dbReference type="ARBA" id="ARBA00022692"/>
    </source>
</evidence>
<keyword evidence="4 8" id="KW-1003">Cell membrane</keyword>
<proteinExistence type="inferred from homology"/>
<gene>
    <name evidence="9" type="ORF">EC912_106192</name>
</gene>
<accession>A0A4R3YPL1</accession>
<dbReference type="Pfam" id="PF01925">
    <property type="entry name" value="TauE"/>
    <property type="match status" value="1"/>
</dbReference>
<feature type="transmembrane region" description="Helical" evidence="8">
    <location>
        <begin position="30"/>
        <end position="49"/>
    </location>
</feature>
<evidence type="ECO:0000256" key="6">
    <source>
        <dbReference type="ARBA" id="ARBA00022989"/>
    </source>
</evidence>
<evidence type="ECO:0000313" key="10">
    <source>
        <dbReference type="Proteomes" id="UP000295645"/>
    </source>
</evidence>
<keyword evidence="10" id="KW-1185">Reference proteome</keyword>
<keyword evidence="5 8" id="KW-0812">Transmembrane</keyword>
<comment type="similarity">
    <text evidence="2 8">Belongs to the 4-toluene sulfonate uptake permease (TSUP) (TC 2.A.102) family.</text>
</comment>
<dbReference type="Proteomes" id="UP000295645">
    <property type="component" value="Unassembled WGS sequence"/>
</dbReference>
<keyword evidence="7 8" id="KW-0472">Membrane</keyword>
<evidence type="ECO:0000313" key="9">
    <source>
        <dbReference type="EMBL" id="TCV92853.1"/>
    </source>
</evidence>
<dbReference type="EMBL" id="SMCS01000006">
    <property type="protein sequence ID" value="TCV92853.1"/>
    <property type="molecule type" value="Genomic_DNA"/>
</dbReference>
<dbReference type="InterPro" id="IPR052017">
    <property type="entry name" value="TSUP"/>
</dbReference>
<dbReference type="OrthoDB" id="8421744at2"/>
<dbReference type="InterPro" id="IPR002781">
    <property type="entry name" value="TM_pro_TauE-like"/>
</dbReference>
<dbReference type="PANTHER" id="PTHR30269">
    <property type="entry name" value="TRANSMEMBRANE PROTEIN YFCA"/>
    <property type="match status" value="1"/>
</dbReference>
<reference evidence="9 10" key="1">
    <citation type="submission" date="2019-03" db="EMBL/GenBank/DDBJ databases">
        <title>Above-ground endophytic microbial communities from plants in different locations in the United States.</title>
        <authorList>
            <person name="Frank C."/>
        </authorList>
    </citation>
    <scope>NUCLEOTIDE SEQUENCE [LARGE SCALE GENOMIC DNA]</scope>
    <source>
        <strain evidence="9 10">LP_13_YM</strain>
    </source>
</reference>
<evidence type="ECO:0000256" key="3">
    <source>
        <dbReference type="ARBA" id="ARBA00022448"/>
    </source>
</evidence>
<evidence type="ECO:0000256" key="7">
    <source>
        <dbReference type="ARBA" id="ARBA00023136"/>
    </source>
</evidence>
<evidence type="ECO:0000256" key="4">
    <source>
        <dbReference type="ARBA" id="ARBA00022475"/>
    </source>
</evidence>
<feature type="transmembrane region" description="Helical" evidence="8">
    <location>
        <begin position="181"/>
        <end position="206"/>
    </location>
</feature>
<dbReference type="PANTHER" id="PTHR30269:SF37">
    <property type="entry name" value="MEMBRANE TRANSPORTER PROTEIN"/>
    <property type="match status" value="1"/>
</dbReference>
<feature type="transmembrane region" description="Helical" evidence="8">
    <location>
        <begin position="227"/>
        <end position="248"/>
    </location>
</feature>
<evidence type="ECO:0000256" key="2">
    <source>
        <dbReference type="ARBA" id="ARBA00009142"/>
    </source>
</evidence>
<comment type="subcellular location">
    <subcellularLocation>
        <location evidence="1 8">Cell membrane</location>
        <topology evidence="1 8">Multi-pass membrane protein</topology>
    </subcellularLocation>
</comment>
<dbReference type="RefSeq" id="WP_132145607.1">
    <property type="nucleotide sequence ID" value="NZ_SMCS01000006.1"/>
</dbReference>
<comment type="caution">
    <text evidence="9">The sequence shown here is derived from an EMBL/GenBank/DDBJ whole genome shotgun (WGS) entry which is preliminary data.</text>
</comment>